<dbReference type="PRINTS" id="PR00352">
    <property type="entry name" value="3FE4SFRDOXIN"/>
</dbReference>
<dbReference type="Gene3D" id="3.30.70.20">
    <property type="match status" value="1"/>
</dbReference>
<evidence type="ECO:0000256" key="3">
    <source>
        <dbReference type="ARBA" id="ARBA00022982"/>
    </source>
</evidence>
<dbReference type="InterPro" id="IPR051269">
    <property type="entry name" value="Fe-S_cluster_ET"/>
</dbReference>
<dbReference type="STRING" id="1817828.A2722_02185"/>
<dbReference type="InterPro" id="IPR001080">
    <property type="entry name" value="3Fe4S_ferredoxin"/>
</dbReference>
<keyword evidence="5 6" id="KW-0411">Iron-sulfur</keyword>
<dbReference type="InterPro" id="IPR017896">
    <property type="entry name" value="4Fe4S_Fe-S-bd"/>
</dbReference>
<keyword evidence="3 6" id="KW-0249">Electron transport</keyword>
<dbReference type="Pfam" id="PF13370">
    <property type="entry name" value="Fer4_13"/>
    <property type="match status" value="1"/>
</dbReference>
<keyword evidence="1 6" id="KW-0813">Transport</keyword>
<comment type="function">
    <text evidence="6">Ferredoxins are iron-sulfur proteins that transfer electrons in a wide variety of metabolic reactions.</text>
</comment>
<evidence type="ECO:0000256" key="4">
    <source>
        <dbReference type="ARBA" id="ARBA00023004"/>
    </source>
</evidence>
<keyword evidence="2 6" id="KW-0479">Metal-binding</keyword>
<keyword evidence="4 6" id="KW-0408">Iron</keyword>
<evidence type="ECO:0000259" key="7">
    <source>
        <dbReference type="PROSITE" id="PS51379"/>
    </source>
</evidence>
<evidence type="ECO:0000256" key="6">
    <source>
        <dbReference type="RuleBase" id="RU368020"/>
    </source>
</evidence>
<evidence type="ECO:0000313" key="9">
    <source>
        <dbReference type="Proteomes" id="UP000178377"/>
    </source>
</evidence>
<feature type="domain" description="4Fe-4S ferredoxin-type" evidence="7">
    <location>
        <begin position="17"/>
        <end position="45"/>
    </location>
</feature>
<name>A0A1F5PIC7_9BACT</name>
<accession>A0A1F5PIC7</accession>
<dbReference type="GO" id="GO:0009055">
    <property type="term" value="F:electron transfer activity"/>
    <property type="evidence" value="ECO:0007669"/>
    <property type="project" value="UniProtKB-UniRule"/>
</dbReference>
<dbReference type="PANTHER" id="PTHR36923">
    <property type="entry name" value="FERREDOXIN"/>
    <property type="match status" value="1"/>
</dbReference>
<protein>
    <recommendedName>
        <fullName evidence="6">Ferredoxin</fullName>
    </recommendedName>
</protein>
<evidence type="ECO:0000313" key="8">
    <source>
        <dbReference type="EMBL" id="OGE89637.1"/>
    </source>
</evidence>
<dbReference type="AlphaFoldDB" id="A0A1F5PIC7"/>
<sequence length="86" mass="9359">MAEDNKQEVRKADSKFSKVEIDQSLCIGAASCVAVAPDMFELNAENKAYVKNQNGADDDTVMLAAKSCPVLAIKVYGRDGKQMFPE</sequence>
<organism evidence="8 9">
    <name type="scientific">Candidatus Doudnabacteria bacterium RIFCSPHIGHO2_01_FULL_50_11</name>
    <dbReference type="NCBI Taxonomy" id="1817828"/>
    <lineage>
        <taxon>Bacteria</taxon>
        <taxon>Candidatus Doudnaibacteriota</taxon>
    </lineage>
</organism>
<evidence type="ECO:0000256" key="1">
    <source>
        <dbReference type="ARBA" id="ARBA00022448"/>
    </source>
</evidence>
<evidence type="ECO:0000256" key="5">
    <source>
        <dbReference type="ARBA" id="ARBA00023014"/>
    </source>
</evidence>
<evidence type="ECO:0000256" key="2">
    <source>
        <dbReference type="ARBA" id="ARBA00022723"/>
    </source>
</evidence>
<comment type="caution">
    <text evidence="8">The sequence shown here is derived from an EMBL/GenBank/DDBJ whole genome shotgun (WGS) entry which is preliminary data.</text>
</comment>
<dbReference type="SUPFAM" id="SSF54862">
    <property type="entry name" value="4Fe-4S ferredoxins"/>
    <property type="match status" value="1"/>
</dbReference>
<dbReference type="EMBL" id="MFEO01000018">
    <property type="protein sequence ID" value="OGE89637.1"/>
    <property type="molecule type" value="Genomic_DNA"/>
</dbReference>
<dbReference type="GO" id="GO:0051536">
    <property type="term" value="F:iron-sulfur cluster binding"/>
    <property type="evidence" value="ECO:0007669"/>
    <property type="project" value="UniProtKB-KW"/>
</dbReference>
<dbReference type="Proteomes" id="UP000178377">
    <property type="component" value="Unassembled WGS sequence"/>
</dbReference>
<reference evidence="8 9" key="1">
    <citation type="journal article" date="2016" name="Nat. Commun.">
        <title>Thousands of microbial genomes shed light on interconnected biogeochemical processes in an aquifer system.</title>
        <authorList>
            <person name="Anantharaman K."/>
            <person name="Brown C.T."/>
            <person name="Hug L.A."/>
            <person name="Sharon I."/>
            <person name="Castelle C.J."/>
            <person name="Probst A.J."/>
            <person name="Thomas B.C."/>
            <person name="Singh A."/>
            <person name="Wilkins M.J."/>
            <person name="Karaoz U."/>
            <person name="Brodie E.L."/>
            <person name="Williams K.H."/>
            <person name="Hubbard S.S."/>
            <person name="Banfield J.F."/>
        </authorList>
    </citation>
    <scope>NUCLEOTIDE SEQUENCE [LARGE SCALE GENOMIC DNA]</scope>
</reference>
<gene>
    <name evidence="8" type="ORF">A2722_02185</name>
</gene>
<dbReference type="PROSITE" id="PS51379">
    <property type="entry name" value="4FE4S_FER_2"/>
    <property type="match status" value="1"/>
</dbReference>
<dbReference type="PANTHER" id="PTHR36923:SF3">
    <property type="entry name" value="FERREDOXIN"/>
    <property type="match status" value="1"/>
</dbReference>
<proteinExistence type="predicted"/>
<dbReference type="GO" id="GO:0005506">
    <property type="term" value="F:iron ion binding"/>
    <property type="evidence" value="ECO:0007669"/>
    <property type="project" value="UniProtKB-UniRule"/>
</dbReference>